<keyword evidence="1" id="KW-0802">TPR repeat</keyword>
<dbReference type="InterPro" id="IPR019734">
    <property type="entry name" value="TPR_rpt"/>
</dbReference>
<dbReference type="KEGG" id="aell:AELL_1894"/>
<feature type="repeat" description="TPR" evidence="1">
    <location>
        <begin position="161"/>
        <end position="194"/>
    </location>
</feature>
<evidence type="ECO:0000313" key="4">
    <source>
        <dbReference type="EMBL" id="RXI31579.1"/>
    </source>
</evidence>
<evidence type="ECO:0000313" key="3">
    <source>
        <dbReference type="EMBL" id="AXX95547.1"/>
    </source>
</evidence>
<evidence type="ECO:0000256" key="1">
    <source>
        <dbReference type="PROSITE-ProRule" id="PRU00339"/>
    </source>
</evidence>
<accession>A0A347U9L9</accession>
<dbReference type="EMBL" id="NXIG01000004">
    <property type="protein sequence ID" value="RXI31579.1"/>
    <property type="molecule type" value="Genomic_DNA"/>
</dbReference>
<dbReference type="Pfam" id="PF13424">
    <property type="entry name" value="TPR_12"/>
    <property type="match status" value="1"/>
</dbReference>
<dbReference type="PANTHER" id="PTHR10098">
    <property type="entry name" value="RAPSYN-RELATED"/>
    <property type="match status" value="1"/>
</dbReference>
<dbReference type="OrthoDB" id="9815059at2"/>
<proteinExistence type="predicted"/>
<protein>
    <submittedName>
        <fullName evidence="3">Tetratricopeptide repeat protein</fullName>
    </submittedName>
</protein>
<feature type="chain" id="PRO_5044584781" evidence="2">
    <location>
        <begin position="19"/>
        <end position="295"/>
    </location>
</feature>
<dbReference type="Proteomes" id="UP000290588">
    <property type="component" value="Unassembled WGS sequence"/>
</dbReference>
<feature type="repeat" description="TPR" evidence="1">
    <location>
        <begin position="125"/>
        <end position="158"/>
    </location>
</feature>
<dbReference type="SUPFAM" id="SSF48452">
    <property type="entry name" value="TPR-like"/>
    <property type="match status" value="2"/>
</dbReference>
<reference evidence="3 5" key="2">
    <citation type="submission" date="2018-08" db="EMBL/GenBank/DDBJ databases">
        <title>Complete genome of the Arcobacter ellisii type strain LMG 26155.</title>
        <authorList>
            <person name="Miller W.G."/>
            <person name="Yee E."/>
            <person name="Bono J.L."/>
        </authorList>
    </citation>
    <scope>NUCLEOTIDE SEQUENCE [LARGE SCALE GENOMIC DNA]</scope>
    <source>
        <strain evidence="3 5">LMG 26155</strain>
    </source>
</reference>
<sequence length="295" mass="33357">MKKFLLSITLMSSLVFSAQDECSGLYNAGDYKRSGDCYIKQIKKDNSLINNYYAGDSLRIQGRPKEALPYLQKAEQLALGENDLAFIYNKLSMVYSVLGNQELQLAYNMKYLNSALKRKNNSDIGAAYNNLGLYYSNLDDENKALEYYTKALEYKTENDKAITYNNIALSHRYLGNYDKAAEFYNKAIELNLKNGDYLSLCLAKSNFGAFKYLIENYQEADTILQDANTICHNAGDISTEANSIIYLGFSALKQNNIQLAKSYYNQAKPLSVKSGDTVISTNLKNLENKINSYNK</sequence>
<reference evidence="4 6" key="1">
    <citation type="submission" date="2017-09" db="EMBL/GenBank/DDBJ databases">
        <title>Genomics of the genus Arcobacter.</title>
        <authorList>
            <person name="Perez-Cataluna A."/>
            <person name="Figueras M.J."/>
            <person name="Salas-Masso N."/>
        </authorList>
    </citation>
    <scope>NUCLEOTIDE SEQUENCE [LARGE SCALE GENOMIC DNA]</scope>
    <source>
        <strain evidence="4 6">CECT 7837</strain>
    </source>
</reference>
<gene>
    <name evidence="3" type="ORF">AELL_1894</name>
    <name evidence="4" type="ORF">CP962_05580</name>
</gene>
<feature type="signal peptide" evidence="2">
    <location>
        <begin position="1"/>
        <end position="18"/>
    </location>
</feature>
<dbReference type="Proteomes" id="UP000262582">
    <property type="component" value="Chromosome"/>
</dbReference>
<dbReference type="PROSITE" id="PS50005">
    <property type="entry name" value="TPR"/>
    <property type="match status" value="2"/>
</dbReference>
<dbReference type="AlphaFoldDB" id="A0A347U9L9"/>
<dbReference type="EMBL" id="CP032097">
    <property type="protein sequence ID" value="AXX95547.1"/>
    <property type="molecule type" value="Genomic_DNA"/>
</dbReference>
<keyword evidence="5" id="KW-1185">Reference proteome</keyword>
<keyword evidence="2" id="KW-0732">Signal</keyword>
<dbReference type="InterPro" id="IPR011990">
    <property type="entry name" value="TPR-like_helical_dom_sf"/>
</dbReference>
<evidence type="ECO:0000313" key="6">
    <source>
        <dbReference type="Proteomes" id="UP000290588"/>
    </source>
</evidence>
<dbReference type="SMART" id="SM00028">
    <property type="entry name" value="TPR"/>
    <property type="match status" value="3"/>
</dbReference>
<dbReference type="RefSeq" id="WP_118917722.1">
    <property type="nucleotide sequence ID" value="NZ_CP032097.1"/>
</dbReference>
<name>A0A347U9L9_9BACT</name>
<organism evidence="4 6">
    <name type="scientific">Arcobacter ellisii</name>
    <dbReference type="NCBI Taxonomy" id="913109"/>
    <lineage>
        <taxon>Bacteria</taxon>
        <taxon>Pseudomonadati</taxon>
        <taxon>Campylobacterota</taxon>
        <taxon>Epsilonproteobacteria</taxon>
        <taxon>Campylobacterales</taxon>
        <taxon>Arcobacteraceae</taxon>
        <taxon>Arcobacter</taxon>
    </lineage>
</organism>
<dbReference type="Gene3D" id="1.25.40.10">
    <property type="entry name" value="Tetratricopeptide repeat domain"/>
    <property type="match status" value="2"/>
</dbReference>
<dbReference type="PROSITE" id="PS50293">
    <property type="entry name" value="TPR_REGION"/>
    <property type="match status" value="2"/>
</dbReference>
<evidence type="ECO:0000313" key="5">
    <source>
        <dbReference type="Proteomes" id="UP000262582"/>
    </source>
</evidence>
<evidence type="ECO:0000256" key="2">
    <source>
        <dbReference type="SAM" id="SignalP"/>
    </source>
</evidence>